<reference evidence="5" key="1">
    <citation type="submission" date="2022-08" db="EMBL/GenBank/DDBJ databases">
        <title>Genome sequencing of akame (Lates japonicus).</title>
        <authorList>
            <person name="Hashiguchi Y."/>
            <person name="Takahashi H."/>
        </authorList>
    </citation>
    <scope>NUCLEOTIDE SEQUENCE</scope>
    <source>
        <strain evidence="5">Kochi</strain>
    </source>
</reference>
<gene>
    <name evidence="5" type="ORF">AKAME5_000268200</name>
</gene>
<protein>
    <submittedName>
        <fullName evidence="5">R-spondin-2</fullName>
    </submittedName>
</protein>
<evidence type="ECO:0000256" key="2">
    <source>
        <dbReference type="ARBA" id="ARBA00023180"/>
    </source>
</evidence>
<feature type="signal peptide" evidence="3">
    <location>
        <begin position="1"/>
        <end position="21"/>
    </location>
</feature>
<evidence type="ECO:0000259" key="4">
    <source>
        <dbReference type="Pfam" id="PF15913"/>
    </source>
</evidence>
<keyword evidence="6" id="KW-1185">Reference proteome</keyword>
<evidence type="ECO:0000313" key="6">
    <source>
        <dbReference type="Proteomes" id="UP001279410"/>
    </source>
</evidence>
<dbReference type="Pfam" id="PF15913">
    <property type="entry name" value="Furin-like_2"/>
    <property type="match status" value="1"/>
</dbReference>
<dbReference type="AlphaFoldDB" id="A0AAD3M7S9"/>
<dbReference type="Proteomes" id="UP001279410">
    <property type="component" value="Unassembled WGS sequence"/>
</dbReference>
<keyword evidence="1 3" id="KW-0732">Signal</keyword>
<accession>A0AAD3M7S9</accession>
<proteinExistence type="predicted"/>
<dbReference type="PANTHER" id="PTHR46987">
    <property type="entry name" value="NEUROHYPOPHYSIAL HORMONES, N-TERMINAL DOMAIN CONTAINING PROTEIN"/>
    <property type="match status" value="1"/>
</dbReference>
<organism evidence="5 6">
    <name type="scientific">Lates japonicus</name>
    <name type="common">Japanese lates</name>
    <dbReference type="NCBI Taxonomy" id="270547"/>
    <lineage>
        <taxon>Eukaryota</taxon>
        <taxon>Metazoa</taxon>
        <taxon>Chordata</taxon>
        <taxon>Craniata</taxon>
        <taxon>Vertebrata</taxon>
        <taxon>Euteleostomi</taxon>
        <taxon>Actinopterygii</taxon>
        <taxon>Neopterygii</taxon>
        <taxon>Teleostei</taxon>
        <taxon>Neoteleostei</taxon>
        <taxon>Acanthomorphata</taxon>
        <taxon>Carangaria</taxon>
        <taxon>Carangaria incertae sedis</taxon>
        <taxon>Centropomidae</taxon>
        <taxon>Lates</taxon>
    </lineage>
</organism>
<evidence type="ECO:0000313" key="5">
    <source>
        <dbReference type="EMBL" id="GLD48761.1"/>
    </source>
</evidence>
<name>A0AAD3M7S9_LATJO</name>
<feature type="chain" id="PRO_5042296567" evidence="3">
    <location>
        <begin position="22"/>
        <end position="151"/>
    </location>
</feature>
<sequence>MQFRLFSFALIVLNCMEYSNCQAPSHRWRRNKRASYGAYPICKGCSVCSRDNGCVNCQPKLFLFLRRERMRQYGECLHDCPAGYYGMRSPELNMCSSKSSRVSPTQLPLPFTSTPQSPTSLTFTSFSQHTHHRIFPRHTYTLCRLLLSHNT</sequence>
<evidence type="ECO:0000256" key="1">
    <source>
        <dbReference type="ARBA" id="ARBA00022729"/>
    </source>
</evidence>
<keyword evidence="2" id="KW-0325">Glycoprotein</keyword>
<dbReference type="PANTHER" id="PTHR46987:SF4">
    <property type="entry name" value="R-SPONDIN-2"/>
    <property type="match status" value="1"/>
</dbReference>
<comment type="caution">
    <text evidence="5">The sequence shown here is derived from an EMBL/GenBank/DDBJ whole genome shotgun (WGS) entry which is preliminary data.</text>
</comment>
<feature type="domain" description="R-spondin Fu-CRD" evidence="4">
    <location>
        <begin position="42"/>
        <end position="97"/>
    </location>
</feature>
<dbReference type="InterPro" id="IPR051514">
    <property type="entry name" value="R-spondin"/>
</dbReference>
<evidence type="ECO:0000256" key="3">
    <source>
        <dbReference type="SAM" id="SignalP"/>
    </source>
</evidence>
<dbReference type="Gene3D" id="2.10.220.10">
    <property type="entry name" value="Hormone Receptor, Insulin-like Growth Factor Receptor 1, Chain A, domain 2"/>
    <property type="match status" value="1"/>
</dbReference>
<dbReference type="InterPro" id="IPR043601">
    <property type="entry name" value="Rspo_Fu-CRD_dom"/>
</dbReference>
<dbReference type="EMBL" id="BRZM01000006">
    <property type="protein sequence ID" value="GLD48761.1"/>
    <property type="molecule type" value="Genomic_DNA"/>
</dbReference>